<dbReference type="PANTHER" id="PTHR30043">
    <property type="entry name" value="PHOSPHONATES TRANSPORT SYSTEM PERMEASE PROTEIN"/>
    <property type="match status" value="1"/>
</dbReference>
<evidence type="ECO:0000256" key="2">
    <source>
        <dbReference type="ARBA" id="ARBA00022448"/>
    </source>
</evidence>
<feature type="transmembrane region" description="Helical" evidence="7">
    <location>
        <begin position="292"/>
        <end position="312"/>
    </location>
</feature>
<keyword evidence="2 7" id="KW-0813">Transport</keyword>
<comment type="caution">
    <text evidence="10">The sequence shown here is derived from an EMBL/GenBank/DDBJ whole genome shotgun (WGS) entry which is preliminary data.</text>
</comment>
<dbReference type="InterPro" id="IPR035906">
    <property type="entry name" value="MetI-like_sf"/>
</dbReference>
<dbReference type="Proteomes" id="UP001597338">
    <property type="component" value="Unassembled WGS sequence"/>
</dbReference>
<dbReference type="PROSITE" id="PS50928">
    <property type="entry name" value="ABC_TM1"/>
    <property type="match status" value="2"/>
</dbReference>
<feature type="transmembrane region" description="Helical" evidence="7">
    <location>
        <begin position="254"/>
        <end position="271"/>
    </location>
</feature>
<feature type="transmembrane region" description="Helical" evidence="7">
    <location>
        <begin position="509"/>
        <end position="528"/>
    </location>
</feature>
<evidence type="ECO:0000256" key="5">
    <source>
        <dbReference type="ARBA" id="ARBA00022989"/>
    </source>
</evidence>
<keyword evidence="11" id="KW-1185">Reference proteome</keyword>
<feature type="transmembrane region" description="Helical" evidence="7">
    <location>
        <begin position="487"/>
        <end position="503"/>
    </location>
</feature>
<evidence type="ECO:0000256" key="1">
    <source>
        <dbReference type="ARBA" id="ARBA00004651"/>
    </source>
</evidence>
<dbReference type="InterPro" id="IPR000515">
    <property type="entry name" value="MetI-like"/>
</dbReference>
<keyword evidence="4 7" id="KW-0812">Transmembrane</keyword>
<dbReference type="EMBL" id="JBHUHF010000001">
    <property type="protein sequence ID" value="MFD2024541.1"/>
    <property type="molecule type" value="Genomic_DNA"/>
</dbReference>
<evidence type="ECO:0000256" key="6">
    <source>
        <dbReference type="ARBA" id="ARBA00023136"/>
    </source>
</evidence>
<evidence type="ECO:0000256" key="4">
    <source>
        <dbReference type="ARBA" id="ARBA00022692"/>
    </source>
</evidence>
<dbReference type="InterPro" id="IPR005769">
    <property type="entry name" value="PhnE/PtxC"/>
</dbReference>
<keyword evidence="3" id="KW-1003">Cell membrane</keyword>
<gene>
    <name evidence="10" type="primary">phnE</name>
    <name evidence="10" type="ORF">ACFSL2_03365</name>
</gene>
<feature type="transmembrane region" description="Helical" evidence="7">
    <location>
        <begin position="141"/>
        <end position="164"/>
    </location>
</feature>
<organism evidence="10 11">
    <name type="scientific">Promicromonospora aerolata</name>
    <dbReference type="NCBI Taxonomy" id="195749"/>
    <lineage>
        <taxon>Bacteria</taxon>
        <taxon>Bacillati</taxon>
        <taxon>Actinomycetota</taxon>
        <taxon>Actinomycetes</taxon>
        <taxon>Micrococcales</taxon>
        <taxon>Promicromonosporaceae</taxon>
        <taxon>Promicromonospora</taxon>
    </lineage>
</organism>
<feature type="transmembrane region" description="Helical" evidence="7">
    <location>
        <begin position="222"/>
        <end position="242"/>
    </location>
</feature>
<evidence type="ECO:0000259" key="9">
    <source>
        <dbReference type="PROSITE" id="PS50928"/>
    </source>
</evidence>
<sequence length="540" mass="55668">MTAPPTATRERAAGPAPHRTGGRLPPPPTPQQRLLRWIAGGSVLLTLVAASSIGLDLPTLVAGGADVASLVERMLPPRVDDPARIAALTLDTVLMAFLGTVLATLLSVPLAFLAARTTTPHPAVAAVARGLITFCRAVPDLVFAVLFVRALGLGVLPGVLALALHSVGMLGKLFADAIEDADPGPREAVRSVGVGPLRELLNGVVPQVVPAWVSAFVYRVDINLRTSVVLGFVGAGGIGFALQDALRGLVYPKALGIVAIILVVVAAMELLSMAVRRALLAPRRPRFGRDRVIRFVSGGAALALTAVAFVRLEIDPVSLVTSVPDLLRVAGRTFPPDLTSLGPVLWEALLQTLAIGLVATGIGVVLSLPLGLLAARNVAPHPVVHAAARTVVLVVRAVPELVLAVILVAAVGLGPVAGAIALGIGSIGFLGKLVADAVEEVPAGPAEAVRSVGGGWWKVLFAAVLPQSMPSVVGSALYLLDVNIRTSTILGIVGAGGVGFLLFEAVRTLQFEVVGGIVLLVFVVVLLIERLSGWIRAQLT</sequence>
<evidence type="ECO:0000256" key="3">
    <source>
        <dbReference type="ARBA" id="ARBA00022475"/>
    </source>
</evidence>
<dbReference type="PANTHER" id="PTHR30043:SF1">
    <property type="entry name" value="ABC TRANSPORT SYSTEM PERMEASE PROTEIN P69"/>
    <property type="match status" value="1"/>
</dbReference>
<comment type="subcellular location">
    <subcellularLocation>
        <location evidence="1 7">Cell membrane</location>
        <topology evidence="1 7">Multi-pass membrane protein</topology>
    </subcellularLocation>
</comment>
<dbReference type="CDD" id="cd06261">
    <property type="entry name" value="TM_PBP2"/>
    <property type="match status" value="2"/>
</dbReference>
<feature type="transmembrane region" description="Helical" evidence="7">
    <location>
        <begin position="401"/>
        <end position="424"/>
    </location>
</feature>
<feature type="transmembrane region" description="Helical" evidence="7">
    <location>
        <begin position="93"/>
        <end position="115"/>
    </location>
</feature>
<feature type="transmembrane region" description="Helical" evidence="7">
    <location>
        <begin position="348"/>
        <end position="373"/>
    </location>
</feature>
<feature type="region of interest" description="Disordered" evidence="8">
    <location>
        <begin position="1"/>
        <end position="31"/>
    </location>
</feature>
<evidence type="ECO:0000313" key="11">
    <source>
        <dbReference type="Proteomes" id="UP001597338"/>
    </source>
</evidence>
<reference evidence="11" key="1">
    <citation type="journal article" date="2019" name="Int. J. Syst. Evol. Microbiol.">
        <title>The Global Catalogue of Microorganisms (GCM) 10K type strain sequencing project: providing services to taxonomists for standard genome sequencing and annotation.</title>
        <authorList>
            <consortium name="The Broad Institute Genomics Platform"/>
            <consortium name="The Broad Institute Genome Sequencing Center for Infectious Disease"/>
            <person name="Wu L."/>
            <person name="Ma J."/>
        </authorList>
    </citation>
    <scope>NUCLEOTIDE SEQUENCE [LARGE SCALE GENOMIC DNA]</scope>
    <source>
        <strain evidence="11">CCM 7043</strain>
    </source>
</reference>
<accession>A0ABW4V178</accession>
<comment type="similarity">
    <text evidence="7">Belongs to the binding-protein-dependent transport system permease family.</text>
</comment>
<evidence type="ECO:0000256" key="7">
    <source>
        <dbReference type="RuleBase" id="RU363032"/>
    </source>
</evidence>
<feature type="compositionally biased region" description="Low complexity" evidence="8">
    <location>
        <begin position="1"/>
        <end position="23"/>
    </location>
</feature>
<dbReference type="Pfam" id="PF00528">
    <property type="entry name" value="BPD_transp_1"/>
    <property type="match status" value="2"/>
</dbReference>
<name>A0ABW4V178_9MICO</name>
<dbReference type="RefSeq" id="WP_377196480.1">
    <property type="nucleotide sequence ID" value="NZ_JBHUHF010000001.1"/>
</dbReference>
<protein>
    <submittedName>
        <fullName evidence="10">Phosphonate ABC transporter, permease protein PhnE</fullName>
    </submittedName>
</protein>
<feature type="domain" description="ABC transmembrane type-1" evidence="9">
    <location>
        <begin position="89"/>
        <end position="272"/>
    </location>
</feature>
<keyword evidence="5 7" id="KW-1133">Transmembrane helix</keyword>
<dbReference type="NCBIfam" id="TIGR01097">
    <property type="entry name" value="PhnE"/>
    <property type="match status" value="2"/>
</dbReference>
<keyword evidence="6 7" id="KW-0472">Membrane</keyword>
<evidence type="ECO:0000313" key="10">
    <source>
        <dbReference type="EMBL" id="MFD2024541.1"/>
    </source>
</evidence>
<dbReference type="SUPFAM" id="SSF161098">
    <property type="entry name" value="MetI-like"/>
    <property type="match status" value="2"/>
</dbReference>
<feature type="domain" description="ABC transmembrane type-1" evidence="9">
    <location>
        <begin position="349"/>
        <end position="532"/>
    </location>
</feature>
<proteinExistence type="inferred from homology"/>
<dbReference type="Gene3D" id="1.10.3720.10">
    <property type="entry name" value="MetI-like"/>
    <property type="match status" value="2"/>
</dbReference>
<evidence type="ECO:0000256" key="8">
    <source>
        <dbReference type="SAM" id="MobiDB-lite"/>
    </source>
</evidence>